<dbReference type="InterPro" id="IPR036590">
    <property type="entry name" value="SRAP-like"/>
</dbReference>
<proteinExistence type="predicted"/>
<name>A0ABT6AX12_9BURK</name>
<dbReference type="RefSeq" id="WP_276267460.1">
    <property type="nucleotide sequence ID" value="NZ_JARJLM010000484.1"/>
</dbReference>
<comment type="caution">
    <text evidence="1">The sequence shown here is derived from an EMBL/GenBank/DDBJ whole genome shotgun (WGS) entry which is preliminary data.</text>
</comment>
<dbReference type="Gene3D" id="3.90.1680.10">
    <property type="entry name" value="SOS response associated peptidase-like"/>
    <property type="match status" value="1"/>
</dbReference>
<evidence type="ECO:0000313" key="2">
    <source>
        <dbReference type="Proteomes" id="UP001216674"/>
    </source>
</evidence>
<dbReference type="EMBL" id="JARJLM010000484">
    <property type="protein sequence ID" value="MDF3837171.1"/>
    <property type="molecule type" value="Genomic_DNA"/>
</dbReference>
<dbReference type="SUPFAM" id="SSF143081">
    <property type="entry name" value="BB1717-like"/>
    <property type="match status" value="1"/>
</dbReference>
<dbReference type="Proteomes" id="UP001216674">
    <property type="component" value="Unassembled WGS sequence"/>
</dbReference>
<evidence type="ECO:0000313" key="1">
    <source>
        <dbReference type="EMBL" id="MDF3837171.1"/>
    </source>
</evidence>
<keyword evidence="2" id="KW-1185">Reference proteome</keyword>
<gene>
    <name evidence="1" type="ORF">P3W85_30070</name>
</gene>
<sequence>MPEEAYSFTMLTVIADHHPVMKRMHAPGKEKCGIVIVPCGQWDDWLTCRNPEVTRSNLAKHSDSGVAR</sequence>
<organism evidence="1 2">
    <name type="scientific">Cupriavidus basilensis</name>
    <dbReference type="NCBI Taxonomy" id="68895"/>
    <lineage>
        <taxon>Bacteria</taxon>
        <taxon>Pseudomonadati</taxon>
        <taxon>Pseudomonadota</taxon>
        <taxon>Betaproteobacteria</taxon>
        <taxon>Burkholderiales</taxon>
        <taxon>Burkholderiaceae</taxon>
        <taxon>Cupriavidus</taxon>
    </lineage>
</organism>
<evidence type="ECO:0008006" key="3">
    <source>
        <dbReference type="Google" id="ProtNLM"/>
    </source>
</evidence>
<protein>
    <recommendedName>
        <fullName evidence="3">SOS response-associated peptidase</fullName>
    </recommendedName>
</protein>
<reference evidence="1 2" key="1">
    <citation type="submission" date="2023-03" db="EMBL/GenBank/DDBJ databases">
        <title>Draft assemblies of triclosan tolerant bacteria isolated from returned activated sludge.</title>
        <authorList>
            <person name="Van Hamelsveld S."/>
        </authorList>
    </citation>
    <scope>NUCLEOTIDE SEQUENCE [LARGE SCALE GENOMIC DNA]</scope>
    <source>
        <strain evidence="1 2">GW210010_S58</strain>
    </source>
</reference>
<accession>A0ABT6AX12</accession>